<proteinExistence type="predicted"/>
<reference evidence="2" key="1">
    <citation type="submission" date="2017-07" db="EMBL/GenBank/DDBJ databases">
        <title>Taro Niue Genome Assembly and Annotation.</title>
        <authorList>
            <person name="Atibalentja N."/>
            <person name="Keating K."/>
            <person name="Fields C.J."/>
        </authorList>
    </citation>
    <scope>NUCLEOTIDE SEQUENCE</scope>
    <source>
        <strain evidence="2">Niue_2</strain>
        <tissue evidence="2">Leaf</tissue>
    </source>
</reference>
<sequence>MSSRSGSRWRFRHDRRQSEQRQQRLSSNLPGSLHSRANALLLEGEVQWLWTFRVAVVLGGRGVDANLRILQVIGPPESRFPTWFSSPLAPAVCPSGFRASNRYRRVVGRS</sequence>
<organism evidence="2 3">
    <name type="scientific">Colocasia esculenta</name>
    <name type="common">Wild taro</name>
    <name type="synonym">Arum esculentum</name>
    <dbReference type="NCBI Taxonomy" id="4460"/>
    <lineage>
        <taxon>Eukaryota</taxon>
        <taxon>Viridiplantae</taxon>
        <taxon>Streptophyta</taxon>
        <taxon>Embryophyta</taxon>
        <taxon>Tracheophyta</taxon>
        <taxon>Spermatophyta</taxon>
        <taxon>Magnoliopsida</taxon>
        <taxon>Liliopsida</taxon>
        <taxon>Araceae</taxon>
        <taxon>Aroideae</taxon>
        <taxon>Colocasieae</taxon>
        <taxon>Colocasia</taxon>
    </lineage>
</organism>
<protein>
    <submittedName>
        <fullName evidence="2">Uncharacterized protein</fullName>
    </submittedName>
</protein>
<evidence type="ECO:0000256" key="1">
    <source>
        <dbReference type="SAM" id="MobiDB-lite"/>
    </source>
</evidence>
<feature type="region of interest" description="Disordered" evidence="1">
    <location>
        <begin position="1"/>
        <end position="31"/>
    </location>
</feature>
<accession>A0A843WNH8</accession>
<evidence type="ECO:0000313" key="3">
    <source>
        <dbReference type="Proteomes" id="UP000652761"/>
    </source>
</evidence>
<evidence type="ECO:0000313" key="2">
    <source>
        <dbReference type="EMBL" id="MQM09387.1"/>
    </source>
</evidence>
<dbReference type="Proteomes" id="UP000652761">
    <property type="component" value="Unassembled WGS sequence"/>
</dbReference>
<comment type="caution">
    <text evidence="2">The sequence shown here is derived from an EMBL/GenBank/DDBJ whole genome shotgun (WGS) entry which is preliminary data.</text>
</comment>
<name>A0A843WNH8_COLES</name>
<dbReference type="AlphaFoldDB" id="A0A843WNH8"/>
<dbReference type="EMBL" id="NMUH01004362">
    <property type="protein sequence ID" value="MQM09387.1"/>
    <property type="molecule type" value="Genomic_DNA"/>
</dbReference>
<gene>
    <name evidence="2" type="ORF">Taro_042252</name>
</gene>
<keyword evidence="3" id="KW-1185">Reference proteome</keyword>